<dbReference type="EMBL" id="BGPR01001774">
    <property type="protein sequence ID" value="GBM61604.1"/>
    <property type="molecule type" value="Genomic_DNA"/>
</dbReference>
<sequence length="157" mass="18297">MTYLQTLLRTSVNLDLEFFLKPRKTLLPRLDIHDHSMPRKFDRPTPKLVSIVKTCHNKSNVEQKGGYPNSFDIHLPFGLPIHKLTPHGASLRDQHAEPHAGDIEDPLCDHEAYRKEEVGRGQEGHHHQRQALERRNKISFLLYQYVVDKTTRSKTKF</sequence>
<organism evidence="1 2">
    <name type="scientific">Araneus ventricosus</name>
    <name type="common">Orbweaver spider</name>
    <name type="synonym">Epeira ventricosa</name>
    <dbReference type="NCBI Taxonomy" id="182803"/>
    <lineage>
        <taxon>Eukaryota</taxon>
        <taxon>Metazoa</taxon>
        <taxon>Ecdysozoa</taxon>
        <taxon>Arthropoda</taxon>
        <taxon>Chelicerata</taxon>
        <taxon>Arachnida</taxon>
        <taxon>Araneae</taxon>
        <taxon>Araneomorphae</taxon>
        <taxon>Entelegynae</taxon>
        <taxon>Araneoidea</taxon>
        <taxon>Araneidae</taxon>
        <taxon>Araneus</taxon>
    </lineage>
</organism>
<reference evidence="1 2" key="1">
    <citation type="journal article" date="2019" name="Sci. Rep.">
        <title>Orb-weaving spider Araneus ventricosus genome elucidates the spidroin gene catalogue.</title>
        <authorList>
            <person name="Kono N."/>
            <person name="Nakamura H."/>
            <person name="Ohtoshi R."/>
            <person name="Moran D.A.P."/>
            <person name="Shinohara A."/>
            <person name="Yoshida Y."/>
            <person name="Fujiwara M."/>
            <person name="Mori M."/>
            <person name="Tomita M."/>
            <person name="Arakawa K."/>
        </authorList>
    </citation>
    <scope>NUCLEOTIDE SEQUENCE [LARGE SCALE GENOMIC DNA]</scope>
</reference>
<evidence type="ECO:0000313" key="1">
    <source>
        <dbReference type="EMBL" id="GBM61604.1"/>
    </source>
</evidence>
<dbReference type="Proteomes" id="UP000499080">
    <property type="component" value="Unassembled WGS sequence"/>
</dbReference>
<accession>A0A4Y2HAG8</accession>
<name>A0A4Y2HAG8_ARAVE</name>
<dbReference type="AlphaFoldDB" id="A0A4Y2HAG8"/>
<comment type="caution">
    <text evidence="1">The sequence shown here is derived from an EMBL/GenBank/DDBJ whole genome shotgun (WGS) entry which is preliminary data.</text>
</comment>
<proteinExistence type="predicted"/>
<evidence type="ECO:0000313" key="2">
    <source>
        <dbReference type="Proteomes" id="UP000499080"/>
    </source>
</evidence>
<protein>
    <submittedName>
        <fullName evidence="1">Uncharacterized protein</fullName>
    </submittedName>
</protein>
<keyword evidence="2" id="KW-1185">Reference proteome</keyword>
<gene>
    <name evidence="1" type="ORF">AVEN_226875_1</name>
</gene>